<keyword evidence="1" id="KW-0862">Zinc</keyword>
<dbReference type="GO" id="GO:0031179">
    <property type="term" value="P:peptide modification"/>
    <property type="evidence" value="ECO:0007669"/>
    <property type="project" value="InterPro"/>
</dbReference>
<dbReference type="AlphaFoldDB" id="A0A4R0RLN1"/>
<keyword evidence="3" id="KW-1185">Reference proteome</keyword>
<feature type="binding site" evidence="1">
    <location>
        <position position="308"/>
    </location>
    <ligand>
        <name>Zn(2+)</name>
        <dbReference type="ChEBI" id="CHEBI:29105"/>
    </ligand>
</feature>
<comment type="caution">
    <text evidence="2">The sequence shown here is derived from an EMBL/GenBank/DDBJ whole genome shotgun (WGS) entry which is preliminary data.</text>
</comment>
<dbReference type="GO" id="GO:0005886">
    <property type="term" value="C:plasma membrane"/>
    <property type="evidence" value="ECO:0007669"/>
    <property type="project" value="TreeGrafter"/>
</dbReference>
<evidence type="ECO:0000313" key="3">
    <source>
        <dbReference type="Proteomes" id="UP000292702"/>
    </source>
</evidence>
<dbReference type="PANTHER" id="PTHR12736:SF7">
    <property type="entry name" value="LANC-LIKE PROTEIN 3"/>
    <property type="match status" value="1"/>
</dbReference>
<dbReference type="Gene3D" id="1.50.10.10">
    <property type="match status" value="1"/>
</dbReference>
<keyword evidence="1" id="KW-0479">Metal-binding</keyword>
<evidence type="ECO:0008006" key="4">
    <source>
        <dbReference type="Google" id="ProtNLM"/>
    </source>
</evidence>
<feature type="non-terminal residue" evidence="2">
    <location>
        <position position="1"/>
    </location>
</feature>
<dbReference type="PANTHER" id="PTHR12736">
    <property type="entry name" value="LANC-LIKE PROTEIN"/>
    <property type="match status" value="1"/>
</dbReference>
<dbReference type="InterPro" id="IPR012341">
    <property type="entry name" value="6hp_glycosidase-like_sf"/>
</dbReference>
<dbReference type="OrthoDB" id="10257263at2759"/>
<dbReference type="Proteomes" id="UP000292702">
    <property type="component" value="Unassembled WGS sequence"/>
</dbReference>
<feature type="binding site" evidence="1">
    <location>
        <position position="309"/>
    </location>
    <ligand>
        <name>Zn(2+)</name>
        <dbReference type="ChEBI" id="CHEBI:29105"/>
    </ligand>
</feature>
<evidence type="ECO:0000256" key="1">
    <source>
        <dbReference type="PIRSR" id="PIRSR607822-1"/>
    </source>
</evidence>
<sequence length="401" mass="44122">IVLMDQRVASFPDMNEYIPSETALPTSMKQPTDGGHASFLETSVGLALATLHLILHMRRSPEGQSPPPSVAWNPCIALVQDALKVALDEQVDEDDCEVLYGRAGLLYAMMLLRSEIDNPGTALEHPVVEAARSLVDDASMAALLENIVRRGEMGARNYAETLSGDDNKHAPPLMWSWHGKRYIGGAHGVVGILHMMSSVPDHLLKQYWAIVLDTLTWLVKIQQPSGNWTSRAGRHMHDGEDEDERHQLVQWCHGAPGVLLLMSKIIRRFSAPSDHIPADLLKALYASISRGGELVYSRGFLRKGVGLCHGVAGSVYALLSVSEVLDTDDEKLWLKRAVHLAQLATQYSELESSGEMSVPDFPYSLYGGVAGMCCAWADVLRVLNGEEAIGFPAYDDLRRFQ</sequence>
<protein>
    <recommendedName>
        <fullName evidence="4">LanC-like protein 2</fullName>
    </recommendedName>
</protein>
<gene>
    <name evidence="2" type="ORF">EIP91_000796</name>
</gene>
<dbReference type="PRINTS" id="PR01950">
    <property type="entry name" value="LANCSUPER"/>
</dbReference>
<dbReference type="SUPFAM" id="SSF158745">
    <property type="entry name" value="LanC-like"/>
    <property type="match status" value="1"/>
</dbReference>
<evidence type="ECO:0000313" key="2">
    <source>
        <dbReference type="EMBL" id="TCD66895.1"/>
    </source>
</evidence>
<reference evidence="2 3" key="1">
    <citation type="submission" date="2018-11" db="EMBL/GenBank/DDBJ databases">
        <title>Genome assembly of Steccherinum ochraceum LE-BIN_3174, the white-rot fungus of the Steccherinaceae family (The Residual Polyporoid clade, Polyporales, Basidiomycota).</title>
        <authorList>
            <person name="Fedorova T.V."/>
            <person name="Glazunova O.A."/>
            <person name="Landesman E.O."/>
            <person name="Moiseenko K.V."/>
            <person name="Psurtseva N.V."/>
            <person name="Savinova O.S."/>
            <person name="Shakhova N.V."/>
            <person name="Tyazhelova T.V."/>
            <person name="Vasina D.V."/>
        </authorList>
    </citation>
    <scope>NUCLEOTIDE SEQUENCE [LARGE SCALE GENOMIC DNA]</scope>
    <source>
        <strain evidence="2 3">LE-BIN_3174</strain>
    </source>
</reference>
<accession>A0A4R0RLN1</accession>
<organism evidence="2 3">
    <name type="scientific">Steccherinum ochraceum</name>
    <dbReference type="NCBI Taxonomy" id="92696"/>
    <lineage>
        <taxon>Eukaryota</taxon>
        <taxon>Fungi</taxon>
        <taxon>Dikarya</taxon>
        <taxon>Basidiomycota</taxon>
        <taxon>Agaricomycotina</taxon>
        <taxon>Agaricomycetes</taxon>
        <taxon>Polyporales</taxon>
        <taxon>Steccherinaceae</taxon>
        <taxon>Steccherinum</taxon>
    </lineage>
</organism>
<name>A0A4R0RLN1_9APHY</name>
<dbReference type="EMBL" id="RWJN01000118">
    <property type="protein sequence ID" value="TCD66895.1"/>
    <property type="molecule type" value="Genomic_DNA"/>
</dbReference>
<dbReference type="CDD" id="cd04794">
    <property type="entry name" value="euk_LANCL"/>
    <property type="match status" value="1"/>
</dbReference>
<dbReference type="SMART" id="SM01260">
    <property type="entry name" value="LANC_like"/>
    <property type="match status" value="1"/>
</dbReference>
<dbReference type="GO" id="GO:0005975">
    <property type="term" value="P:carbohydrate metabolic process"/>
    <property type="evidence" value="ECO:0007669"/>
    <property type="project" value="InterPro"/>
</dbReference>
<dbReference type="GO" id="GO:0046872">
    <property type="term" value="F:metal ion binding"/>
    <property type="evidence" value="ECO:0007669"/>
    <property type="project" value="UniProtKB-KW"/>
</dbReference>
<dbReference type="Pfam" id="PF05147">
    <property type="entry name" value="LANC_like"/>
    <property type="match status" value="1"/>
</dbReference>
<proteinExistence type="predicted"/>
<dbReference type="InterPro" id="IPR007822">
    <property type="entry name" value="LANC-like"/>
</dbReference>
<feature type="binding site" evidence="1">
    <location>
        <position position="252"/>
    </location>
    <ligand>
        <name>Zn(2+)</name>
        <dbReference type="ChEBI" id="CHEBI:29105"/>
    </ligand>
</feature>